<feature type="domain" description="Anti-sigma-28 factor FlgM C-terminal" evidence="8">
    <location>
        <begin position="33"/>
        <end position="79"/>
    </location>
</feature>
<keyword evidence="6" id="KW-0804">Transcription</keyword>
<dbReference type="EMBL" id="JBHSDT010000004">
    <property type="protein sequence ID" value="MFC4403527.1"/>
    <property type="molecule type" value="Genomic_DNA"/>
</dbReference>
<evidence type="ECO:0000256" key="3">
    <source>
        <dbReference type="ARBA" id="ARBA00022491"/>
    </source>
</evidence>
<dbReference type="RefSeq" id="WP_390252016.1">
    <property type="nucleotide sequence ID" value="NZ_JBHSDT010000004.1"/>
</dbReference>
<comment type="caution">
    <text evidence="9">The sequence shown here is derived from an EMBL/GenBank/DDBJ whole genome shotgun (WGS) entry which is preliminary data.</text>
</comment>
<sequence length="83" mass="9700">MKINGPNQSNINPYQNQKYTPKQQAKHTSKTSDQLEISNQAKQMQSKDSRQSYVNELKQQVEKGEYKPDLQETAKKLLNFWKA</sequence>
<proteinExistence type="inferred from homology"/>
<keyword evidence="9" id="KW-0969">Cilium</keyword>
<feature type="compositionally biased region" description="Polar residues" evidence="7">
    <location>
        <begin position="31"/>
        <end position="44"/>
    </location>
</feature>
<dbReference type="Pfam" id="PF04316">
    <property type="entry name" value="FlgM"/>
    <property type="match status" value="1"/>
</dbReference>
<gene>
    <name evidence="9" type="primary">flgM</name>
    <name evidence="9" type="ORF">ACFOY7_10590</name>
</gene>
<keyword evidence="4" id="KW-1005">Bacterial flagellum biogenesis</keyword>
<evidence type="ECO:0000259" key="8">
    <source>
        <dbReference type="Pfam" id="PF04316"/>
    </source>
</evidence>
<keyword evidence="9" id="KW-0966">Cell projection</keyword>
<feature type="region of interest" description="Disordered" evidence="7">
    <location>
        <begin position="1"/>
        <end position="54"/>
    </location>
</feature>
<evidence type="ECO:0000256" key="4">
    <source>
        <dbReference type="ARBA" id="ARBA00022795"/>
    </source>
</evidence>
<evidence type="ECO:0000313" key="10">
    <source>
        <dbReference type="Proteomes" id="UP001595882"/>
    </source>
</evidence>
<evidence type="ECO:0000256" key="5">
    <source>
        <dbReference type="ARBA" id="ARBA00023015"/>
    </source>
</evidence>
<keyword evidence="9" id="KW-0282">Flagellum</keyword>
<dbReference type="Gene3D" id="6.10.140.30">
    <property type="entry name" value="Anti-sigma-28 factor FlgM"/>
    <property type="match status" value="1"/>
</dbReference>
<dbReference type="Proteomes" id="UP001595882">
    <property type="component" value="Unassembled WGS sequence"/>
</dbReference>
<dbReference type="InterPro" id="IPR007412">
    <property type="entry name" value="FlgM"/>
</dbReference>
<accession>A0ABV8WUJ1</accession>
<keyword evidence="10" id="KW-1185">Reference proteome</keyword>
<evidence type="ECO:0000256" key="6">
    <source>
        <dbReference type="ARBA" id="ARBA00023163"/>
    </source>
</evidence>
<feature type="compositionally biased region" description="Polar residues" evidence="7">
    <location>
        <begin position="1"/>
        <end position="23"/>
    </location>
</feature>
<name>A0ABV8WUJ1_9BACI</name>
<dbReference type="NCBIfam" id="TIGR03824">
    <property type="entry name" value="FlgM_jcvi"/>
    <property type="match status" value="1"/>
</dbReference>
<reference evidence="10" key="1">
    <citation type="journal article" date="2019" name="Int. J. Syst. Evol. Microbiol.">
        <title>The Global Catalogue of Microorganisms (GCM) 10K type strain sequencing project: providing services to taxonomists for standard genome sequencing and annotation.</title>
        <authorList>
            <consortium name="The Broad Institute Genomics Platform"/>
            <consortium name="The Broad Institute Genome Sequencing Center for Infectious Disease"/>
            <person name="Wu L."/>
            <person name="Ma J."/>
        </authorList>
    </citation>
    <scope>NUCLEOTIDE SEQUENCE [LARGE SCALE GENOMIC DNA]</scope>
    <source>
        <strain evidence="10">CCUG 37865</strain>
    </source>
</reference>
<dbReference type="SUPFAM" id="SSF101498">
    <property type="entry name" value="Anti-sigma factor FlgM"/>
    <property type="match status" value="1"/>
</dbReference>
<organism evidence="9 10">
    <name type="scientific">Gracilibacillus xinjiangensis</name>
    <dbReference type="NCBI Taxonomy" id="1193282"/>
    <lineage>
        <taxon>Bacteria</taxon>
        <taxon>Bacillati</taxon>
        <taxon>Bacillota</taxon>
        <taxon>Bacilli</taxon>
        <taxon>Bacillales</taxon>
        <taxon>Bacillaceae</taxon>
        <taxon>Gracilibacillus</taxon>
    </lineage>
</organism>
<dbReference type="InterPro" id="IPR031316">
    <property type="entry name" value="FlgM_C"/>
</dbReference>
<evidence type="ECO:0000313" key="9">
    <source>
        <dbReference type="EMBL" id="MFC4403527.1"/>
    </source>
</evidence>
<evidence type="ECO:0000256" key="2">
    <source>
        <dbReference type="ARBA" id="ARBA00017823"/>
    </source>
</evidence>
<dbReference type="InterPro" id="IPR035890">
    <property type="entry name" value="Anti-sigma-28_factor_FlgM_sf"/>
</dbReference>
<comment type="similarity">
    <text evidence="1">Belongs to the FlgM family.</text>
</comment>
<evidence type="ECO:0000256" key="7">
    <source>
        <dbReference type="SAM" id="MobiDB-lite"/>
    </source>
</evidence>
<keyword evidence="3" id="KW-0678">Repressor</keyword>
<protein>
    <recommendedName>
        <fullName evidence="2">Negative regulator of flagellin synthesis</fullName>
    </recommendedName>
</protein>
<evidence type="ECO:0000256" key="1">
    <source>
        <dbReference type="ARBA" id="ARBA00005322"/>
    </source>
</evidence>
<keyword evidence="5" id="KW-0805">Transcription regulation</keyword>